<evidence type="ECO:0000313" key="6">
    <source>
        <dbReference type="Proteomes" id="UP000076962"/>
    </source>
</evidence>
<dbReference type="PANTHER" id="PTHR36511:SF4">
    <property type="entry name" value="ANTITOXIN MQSA"/>
    <property type="match status" value="1"/>
</dbReference>
<proteinExistence type="predicted"/>
<reference evidence="5 6" key="1">
    <citation type="submission" date="2016-05" db="EMBL/GenBank/DDBJ databases">
        <title>Single-cell genome of chain-forming Candidatus Thiomargarita nelsonii and comparison to other large sulfur-oxidizing bacteria.</title>
        <authorList>
            <person name="Winkel M."/>
            <person name="Salman V."/>
            <person name="Woyke T."/>
            <person name="Schulz-Vogt H."/>
            <person name="Richter M."/>
            <person name="Flood B."/>
            <person name="Bailey J."/>
            <person name="Amann R."/>
            <person name="Mussmann M."/>
        </authorList>
    </citation>
    <scope>NUCLEOTIDE SEQUENCE [LARGE SCALE GENOMIC DNA]</scope>
    <source>
        <strain evidence="5 6">THI036</strain>
    </source>
</reference>
<dbReference type="InterPro" id="IPR047761">
    <property type="entry name" value="NadS-like"/>
</dbReference>
<dbReference type="EMBL" id="LUTY01002562">
    <property type="protein sequence ID" value="OAD20067.1"/>
    <property type="molecule type" value="Genomic_DNA"/>
</dbReference>
<evidence type="ECO:0000256" key="2">
    <source>
        <dbReference type="ARBA" id="ARBA00023125"/>
    </source>
</evidence>
<dbReference type="AlphaFoldDB" id="A0A0A6P0Q9"/>
<dbReference type="Gene3D" id="1.10.260.40">
    <property type="entry name" value="lambda repressor-like DNA-binding domains"/>
    <property type="match status" value="1"/>
</dbReference>
<protein>
    <submittedName>
        <fullName evidence="5">XRE family transcriptional regulator</fullName>
    </submittedName>
</protein>
<dbReference type="InterPro" id="IPR001387">
    <property type="entry name" value="Cro/C1-type_HTH"/>
</dbReference>
<evidence type="ECO:0000259" key="4">
    <source>
        <dbReference type="PROSITE" id="PS50943"/>
    </source>
</evidence>
<evidence type="ECO:0000256" key="1">
    <source>
        <dbReference type="ARBA" id="ARBA00023015"/>
    </source>
</evidence>
<accession>A0A0A6P0Q9</accession>
<dbReference type="InterPro" id="IPR052359">
    <property type="entry name" value="HTH-type_reg/antitoxin"/>
</dbReference>
<dbReference type="Proteomes" id="UP000076962">
    <property type="component" value="Unassembled WGS sequence"/>
</dbReference>
<dbReference type="InterPro" id="IPR010982">
    <property type="entry name" value="Lambda_DNA-bd_dom_sf"/>
</dbReference>
<dbReference type="PANTHER" id="PTHR36511">
    <property type="entry name" value="MERR FAMILY BACTERIAL REGULATORY PROTEIN"/>
    <property type="match status" value="1"/>
</dbReference>
<evidence type="ECO:0000313" key="5">
    <source>
        <dbReference type="EMBL" id="OAD20067.1"/>
    </source>
</evidence>
<dbReference type="GO" id="GO:0003677">
    <property type="term" value="F:DNA binding"/>
    <property type="evidence" value="ECO:0007669"/>
    <property type="project" value="UniProtKB-KW"/>
</dbReference>
<keyword evidence="3" id="KW-0804">Transcription</keyword>
<keyword evidence="6" id="KW-1185">Reference proteome</keyword>
<name>A0A0A6P0Q9_9GAMM</name>
<comment type="caution">
    <text evidence="5">The sequence shown here is derived from an EMBL/GenBank/DDBJ whole genome shotgun (WGS) entry which is preliminary data.</text>
</comment>
<dbReference type="SUPFAM" id="SSF47413">
    <property type="entry name" value="lambda repressor-like DNA-binding domains"/>
    <property type="match status" value="1"/>
</dbReference>
<gene>
    <name evidence="5" type="ORF">THIOM_004248</name>
</gene>
<dbReference type="NCBIfam" id="NF041265">
    <property type="entry name" value="NadS"/>
    <property type="match status" value="1"/>
</dbReference>
<dbReference type="PROSITE" id="PS50943">
    <property type="entry name" value="HTH_CROC1"/>
    <property type="match status" value="1"/>
</dbReference>
<keyword evidence="2" id="KW-0238">DNA-binding</keyword>
<evidence type="ECO:0000256" key="3">
    <source>
        <dbReference type="ARBA" id="ARBA00023163"/>
    </source>
</evidence>
<sequence length="95" mass="10810">MSERFESLKQGMEDAIAWKEGQQTGARVHVFNALDVAAIRKKTKMTQKLFSDFFQIPLPTLKQWEQGQRVPQGPAQALLKIIDRNPDLAKEILST</sequence>
<keyword evidence="1" id="KW-0805">Transcription regulation</keyword>
<organism evidence="5 6">
    <name type="scientific">Candidatus Thiomargarita nelsonii</name>
    <dbReference type="NCBI Taxonomy" id="1003181"/>
    <lineage>
        <taxon>Bacteria</taxon>
        <taxon>Pseudomonadati</taxon>
        <taxon>Pseudomonadota</taxon>
        <taxon>Gammaproteobacteria</taxon>
        <taxon>Thiotrichales</taxon>
        <taxon>Thiotrichaceae</taxon>
        <taxon>Thiomargarita</taxon>
    </lineage>
</organism>
<feature type="domain" description="HTH cro/C1-type" evidence="4">
    <location>
        <begin position="36"/>
        <end position="89"/>
    </location>
</feature>